<reference evidence="2" key="1">
    <citation type="journal article" date="2013" name="J. Virol.">
        <title>New Insights into the Evolution of Entomopoxvirinae from the Complete Genome Sequences of Four Entomopoxviruses Infecting Adoxophyes honmai, Choristoneura biennis, Choristoneura rosaceana, and Mythimna separata.</title>
        <authorList>
            <person name="Theze J."/>
            <person name="Takatsuka J."/>
            <person name="Li Z."/>
            <person name="Gallais J."/>
            <person name="Doucet D."/>
            <person name="Arif B."/>
            <person name="Nakai M."/>
            <person name="Herniou E.A."/>
        </authorList>
    </citation>
    <scope>NUCLEOTIDE SEQUENCE</scope>
</reference>
<proteinExistence type="predicted"/>
<accession>A0A916KPU5</accession>
<dbReference type="RefSeq" id="YP_008004365.1">
    <property type="nucleotide sequence ID" value="NC_021248.1"/>
</dbReference>
<keyword evidence="1" id="KW-1133">Transmembrane helix</keyword>
<dbReference type="GeneID" id="15613285"/>
<organismHost>
    <name type="scientific">Choristoneura fumiferana</name>
    <name type="common">Spruce budworm moth</name>
    <name type="synonym">Archips fumiferana</name>
    <dbReference type="NCBI Taxonomy" id="7141"/>
</organismHost>
<dbReference type="KEGG" id="vg:15613285"/>
<dbReference type="EMBL" id="HF679132">
    <property type="protein sequence ID" value="CCU55863.1"/>
    <property type="molecule type" value="Genomic_DNA"/>
</dbReference>
<keyword evidence="3" id="KW-1185">Reference proteome</keyword>
<protein>
    <submittedName>
        <fullName evidence="2">Uncharacterized protein</fullName>
    </submittedName>
</protein>
<organism evidence="2 3">
    <name type="scientific">Choristoneura biennis entomopoxvirus</name>
    <name type="common">CbEPV</name>
    <dbReference type="NCBI Taxonomy" id="10288"/>
    <lineage>
        <taxon>Viruses</taxon>
        <taxon>Varidnaviria</taxon>
        <taxon>Bamfordvirae</taxon>
        <taxon>Nucleocytoviricota</taxon>
        <taxon>Pokkesviricetes</taxon>
        <taxon>Chitovirales</taxon>
        <taxon>Poxviridae</taxon>
        <taxon>Entomopoxvirinae</taxon>
        <taxon>Betaentomopoxvirus</taxon>
        <taxon>Betaentomopoxvirus cbiennis</taxon>
    </lineage>
</organism>
<evidence type="ECO:0000313" key="3">
    <source>
        <dbReference type="Proteomes" id="UP000792220"/>
    </source>
</evidence>
<evidence type="ECO:0000256" key="1">
    <source>
        <dbReference type="SAM" id="Phobius"/>
    </source>
</evidence>
<name>A0A916KPU5_CBEPV</name>
<dbReference type="Proteomes" id="UP000792220">
    <property type="component" value="Genome"/>
</dbReference>
<gene>
    <name evidence="2" type="ORF">CHBEV_295</name>
</gene>
<dbReference type="OrthoDB" id="16296at10239"/>
<feature type="transmembrane region" description="Helical" evidence="1">
    <location>
        <begin position="788"/>
        <end position="810"/>
    </location>
</feature>
<keyword evidence="1" id="KW-0812">Transmembrane</keyword>
<evidence type="ECO:0000313" key="2">
    <source>
        <dbReference type="EMBL" id="CCU55863.1"/>
    </source>
</evidence>
<keyword evidence="1" id="KW-0472">Membrane</keyword>
<sequence length="815" mass="98124">MYSIRYALIFTILCIVKNIKTEENLQNVIHNCVINHFNSKSCNNTQIYNKYINKLDLHYDYNNKDDLNKITNIINLFNNLEHYNSYKSEEFISHMMYQVKNLNNFNKIVKKENILYFNNLIKQLIYCYIKYNKLPINAESKNLLYMQELFNNFPIWFVNNDRIIILIIYFYKHIRNIDNTHDFKNNIDNSTLQIIKIAIDNPNYIISEKELKELFYIEYVSNITQYEHYKFDNYYTILKKEDILPNIKNYSINNFNITFMYDKLSLENMEYILNETRYVYDNFIKFHNHLNLSIAFNNNEIYYHIFNDKHDYNKYGKLYNIETTNGGYTTNINNKTQSFIYIKEYYPYNFGHELYHALMFSVYYIDFPVWFKEGAANAYGNRECYENDYMYIKNTNFTIIDTLNSHYGSDDPYFMGSSLIRFLYDTNPSIIKNILTYKFNKDWVNANIEKRFVDWKNKNIIYCNRSYIKNEIIDEDLSKIKNKYIKSISKYNIFDDFCDGNIIIEYYDEGEITFILTRNNIYKLSDTNDNKYIFNYNNKTFVKDINAKVPTVTEYDYNWFRYGLIKHLFNIYFKNYKYSDYIILNNDFSSYIYNSTIYCDNKIIEEIPIQSEFYKYICYKQDECIKNEYILVNEYIKNIINNNLCKYVLPTVPLLNLPQNIIKLIYDLNMGNEINVNMIKNFNLNSDIDLHKNKLLDLAIKHNNKVLYDYIANIQNTNKSMLVSNINNLPYLCKYDIKIINNLRDEPGVIINKTHEPITPAIIDKLHNPNNKISKIHVNAINIEKNNYIVISIIILCIIIIIIIIFLLYLNNKRH</sequence>